<name>A0AAV5WSU5_9BILA</name>
<comment type="caution">
    <text evidence="1">The sequence shown here is derived from an EMBL/GenBank/DDBJ whole genome shotgun (WGS) entry which is preliminary data.</text>
</comment>
<feature type="non-terminal residue" evidence="1">
    <location>
        <position position="1"/>
    </location>
</feature>
<feature type="non-terminal residue" evidence="1">
    <location>
        <position position="280"/>
    </location>
</feature>
<evidence type="ECO:0000313" key="2">
    <source>
        <dbReference type="Proteomes" id="UP001432322"/>
    </source>
</evidence>
<dbReference type="Proteomes" id="UP001432322">
    <property type="component" value="Unassembled WGS sequence"/>
</dbReference>
<reference evidence="1" key="1">
    <citation type="submission" date="2023-10" db="EMBL/GenBank/DDBJ databases">
        <title>Genome assembly of Pristionchus species.</title>
        <authorList>
            <person name="Yoshida K."/>
            <person name="Sommer R.J."/>
        </authorList>
    </citation>
    <scope>NUCLEOTIDE SEQUENCE</scope>
    <source>
        <strain evidence="1">RS5133</strain>
    </source>
</reference>
<organism evidence="1 2">
    <name type="scientific">Pristionchus fissidentatus</name>
    <dbReference type="NCBI Taxonomy" id="1538716"/>
    <lineage>
        <taxon>Eukaryota</taxon>
        <taxon>Metazoa</taxon>
        <taxon>Ecdysozoa</taxon>
        <taxon>Nematoda</taxon>
        <taxon>Chromadorea</taxon>
        <taxon>Rhabditida</taxon>
        <taxon>Rhabditina</taxon>
        <taxon>Diplogasteromorpha</taxon>
        <taxon>Diplogasteroidea</taxon>
        <taxon>Neodiplogasteridae</taxon>
        <taxon>Pristionchus</taxon>
    </lineage>
</organism>
<protein>
    <submittedName>
        <fullName evidence="1">Uncharacterized protein</fullName>
    </submittedName>
</protein>
<accession>A0AAV5WSU5</accession>
<dbReference type="AlphaFoldDB" id="A0AAV5WSU5"/>
<keyword evidence="2" id="KW-1185">Reference proteome</keyword>
<gene>
    <name evidence="1" type="ORF">PFISCL1PPCAC_25061</name>
</gene>
<sequence>GARLHIMRLHRLDEGGLFSYHYARIRLTGNRLEISLLAKKDVLQEGSFYEMATTGYEHPSVKFYSPDEFPPSFKPIILFTLDNEFMIWFITKEGLRLYNYRLTWDATNTGNGYNIDVFQQYAVPNTAIAGERIRHIITSDKEVHYIFVKHETENDINVYILRHIDLIQGDFSRMNFLETKMPMDVYPRSIIGNVMPYSSHAMIGKKNAKKFNNFCSYVIAEFYRNQSIGANGKLISDLPYITDPPLALNIFGTHHRSAYPFVQSGRTIAQPNYSMLPIFL</sequence>
<proteinExistence type="predicted"/>
<evidence type="ECO:0000313" key="1">
    <source>
        <dbReference type="EMBL" id="GMT33764.1"/>
    </source>
</evidence>
<dbReference type="EMBL" id="BTSY01000006">
    <property type="protein sequence ID" value="GMT33764.1"/>
    <property type="molecule type" value="Genomic_DNA"/>
</dbReference>